<accession>A0AB39RVB1</accession>
<sequence length="99" mass="9824">MARLALHLVPCAAPATKAADRGDGGSAMSTWWSDTAGHPTGDTPAWLPATSPHSETTLATVADTGPAMAILTACLAATDASPPAPAGSPARSLPSARCF</sequence>
<feature type="region of interest" description="Disordered" evidence="1">
    <location>
        <begin position="79"/>
        <end position="99"/>
    </location>
</feature>
<feature type="region of interest" description="Disordered" evidence="1">
    <location>
        <begin position="15"/>
        <end position="51"/>
    </location>
</feature>
<name>A0AB39RVB1_9ACTN</name>
<evidence type="ECO:0000256" key="1">
    <source>
        <dbReference type="SAM" id="MobiDB-lite"/>
    </source>
</evidence>
<proteinExistence type="predicted"/>
<gene>
    <name evidence="2" type="ORF">AB5J53_46425</name>
</gene>
<reference evidence="2" key="1">
    <citation type="submission" date="2024-07" db="EMBL/GenBank/DDBJ databases">
        <authorList>
            <person name="Yu S.T."/>
        </authorList>
    </citation>
    <scope>NUCLEOTIDE SEQUENCE</scope>
    <source>
        <strain evidence="2">R41</strain>
    </source>
</reference>
<evidence type="ECO:0008006" key="3">
    <source>
        <dbReference type="Google" id="ProtNLM"/>
    </source>
</evidence>
<dbReference type="EMBL" id="CP163443">
    <property type="protein sequence ID" value="XDQ58546.1"/>
    <property type="molecule type" value="Genomic_DNA"/>
</dbReference>
<organism evidence="2">
    <name type="scientific">Streptomyces sp. R41</name>
    <dbReference type="NCBI Taxonomy" id="3238632"/>
    <lineage>
        <taxon>Bacteria</taxon>
        <taxon>Bacillati</taxon>
        <taxon>Actinomycetota</taxon>
        <taxon>Actinomycetes</taxon>
        <taxon>Kitasatosporales</taxon>
        <taxon>Streptomycetaceae</taxon>
        <taxon>Streptomyces</taxon>
    </lineage>
</organism>
<dbReference type="AlphaFoldDB" id="A0AB39RVB1"/>
<protein>
    <recommendedName>
        <fullName evidence="3">Secreted protein</fullName>
    </recommendedName>
</protein>
<evidence type="ECO:0000313" key="2">
    <source>
        <dbReference type="EMBL" id="XDQ58546.1"/>
    </source>
</evidence>
<dbReference type="RefSeq" id="WP_369251592.1">
    <property type="nucleotide sequence ID" value="NZ_CP163443.1"/>
</dbReference>